<dbReference type="Proteomes" id="UP001177295">
    <property type="component" value="Chromosome"/>
</dbReference>
<organism evidence="3 4">
    <name type="scientific">Candidatus Southlakia epibionticum</name>
    <dbReference type="NCBI Taxonomy" id="3043284"/>
    <lineage>
        <taxon>Bacteria</taxon>
        <taxon>Candidatus Saccharimonadota</taxon>
        <taxon>Candidatus Saccharimonadia</taxon>
        <taxon>Candidatus Saccharimonadales</taxon>
        <taxon>Candidatus Saccharimonadaceae</taxon>
        <taxon>Candidatus Southlakia</taxon>
    </lineage>
</organism>
<dbReference type="Pfam" id="PF01035">
    <property type="entry name" value="DNA_binding_1"/>
    <property type="match status" value="1"/>
</dbReference>
<keyword evidence="1" id="KW-0227">DNA damage</keyword>
<accession>A0ABY8WTF6</accession>
<dbReference type="InterPro" id="IPR052520">
    <property type="entry name" value="ATL_DNA_repair"/>
</dbReference>
<gene>
    <name evidence="3" type="ORF">SEML1_0129</name>
</gene>
<evidence type="ECO:0000313" key="3">
    <source>
        <dbReference type="EMBL" id="WIO45765.1"/>
    </source>
</evidence>
<dbReference type="PANTHER" id="PTHR42942:SF1">
    <property type="entry name" value="ALKYLTRANSFERASE-LIKE PROTEIN 1"/>
    <property type="match status" value="1"/>
</dbReference>
<proteinExistence type="predicted"/>
<name>A0ABY8WTF6_9BACT</name>
<dbReference type="Gene3D" id="1.10.10.10">
    <property type="entry name" value="Winged helix-like DNA-binding domain superfamily/Winged helix DNA-binding domain"/>
    <property type="match status" value="1"/>
</dbReference>
<dbReference type="PANTHER" id="PTHR42942">
    <property type="entry name" value="6-O-METHYLGUANINE DNA METHYLTRANSFERASE"/>
    <property type="match status" value="1"/>
</dbReference>
<dbReference type="InterPro" id="IPR036217">
    <property type="entry name" value="MethylDNA_cys_MeTrfase_DNAb"/>
</dbReference>
<dbReference type="InterPro" id="IPR014048">
    <property type="entry name" value="MethylDNA_cys_MeTrfase_DNA-bd"/>
</dbReference>
<evidence type="ECO:0000256" key="1">
    <source>
        <dbReference type="ARBA" id="ARBA00022763"/>
    </source>
</evidence>
<evidence type="ECO:0000313" key="4">
    <source>
        <dbReference type="Proteomes" id="UP001177295"/>
    </source>
</evidence>
<feature type="domain" description="Methylated-DNA-[protein]-cysteine S-methyltransferase DNA binding" evidence="2">
    <location>
        <begin position="12"/>
        <end position="88"/>
    </location>
</feature>
<dbReference type="InterPro" id="IPR036388">
    <property type="entry name" value="WH-like_DNA-bd_sf"/>
</dbReference>
<protein>
    <submittedName>
        <fullName evidence="3">MGMT family protein</fullName>
    </submittedName>
</protein>
<sequence length="109" mass="12195">MGDNQLPIASLRDRVYALMSELPNDKVTTYGDLAALAGYPYAARRVGEIAHGGPTNLPWHRLVNAKGGLAIGFPEGRVAQKQLLAQDGIVCDERWHVIEFEERRWRPEL</sequence>
<evidence type="ECO:0000259" key="2">
    <source>
        <dbReference type="Pfam" id="PF01035"/>
    </source>
</evidence>
<dbReference type="EMBL" id="CP124550">
    <property type="protein sequence ID" value="WIO45765.1"/>
    <property type="molecule type" value="Genomic_DNA"/>
</dbReference>
<dbReference type="CDD" id="cd06445">
    <property type="entry name" value="ATase"/>
    <property type="match status" value="1"/>
</dbReference>
<reference evidence="3 4" key="1">
    <citation type="journal article" date="2023" name="Cell">
        <title>Genetic manipulation of Patescibacteria provides mechanistic insights into microbial dark matter and the epibiotic lifestyle.</title>
        <authorList>
            <person name="Wang Y."/>
            <person name="Gallagher L.A."/>
            <person name="Andrade P.A."/>
            <person name="Liu A."/>
            <person name="Humphreys I.R."/>
            <person name="Turkarslan S."/>
            <person name="Cutler K.J."/>
            <person name="Arrieta-Ortiz M.L."/>
            <person name="Li Y."/>
            <person name="Radey M.C."/>
            <person name="McLean J.S."/>
            <person name="Cong Q."/>
            <person name="Baker D."/>
            <person name="Baliga N.S."/>
            <person name="Peterson S.B."/>
            <person name="Mougous J.D."/>
        </authorList>
    </citation>
    <scope>NUCLEOTIDE SEQUENCE [LARGE SCALE GENOMIC DNA]</scope>
    <source>
        <strain evidence="3 4">ML1</strain>
    </source>
</reference>
<keyword evidence="4" id="KW-1185">Reference proteome</keyword>
<dbReference type="SUPFAM" id="SSF46767">
    <property type="entry name" value="Methylated DNA-protein cysteine methyltransferase, C-terminal domain"/>
    <property type="match status" value="1"/>
</dbReference>